<evidence type="ECO:0000313" key="6">
    <source>
        <dbReference type="Proteomes" id="UP000295444"/>
    </source>
</evidence>
<dbReference type="EMBL" id="SNXZ01000005">
    <property type="protein sequence ID" value="TDP94957.1"/>
    <property type="molecule type" value="Genomic_DNA"/>
</dbReference>
<evidence type="ECO:0000256" key="4">
    <source>
        <dbReference type="RuleBase" id="RU004508"/>
    </source>
</evidence>
<dbReference type="Proteomes" id="UP000295444">
    <property type="component" value="Unassembled WGS sequence"/>
</dbReference>
<dbReference type="Gene3D" id="3.90.1150.10">
    <property type="entry name" value="Aspartate Aminotransferase, domain 1"/>
    <property type="match status" value="1"/>
</dbReference>
<proteinExistence type="inferred from homology"/>
<dbReference type="PIRSF" id="PIRSF000390">
    <property type="entry name" value="PLP_StrS"/>
    <property type="match status" value="1"/>
</dbReference>
<dbReference type="GO" id="GO:0030170">
    <property type="term" value="F:pyridoxal phosphate binding"/>
    <property type="evidence" value="ECO:0007669"/>
    <property type="project" value="TreeGrafter"/>
</dbReference>
<reference evidence="5 6" key="1">
    <citation type="submission" date="2019-03" db="EMBL/GenBank/DDBJ databases">
        <title>Genomic Encyclopedia of Type Strains, Phase IV (KMG-IV): sequencing the most valuable type-strain genomes for metagenomic binning, comparative biology and taxonomic classification.</title>
        <authorList>
            <person name="Goeker M."/>
        </authorList>
    </citation>
    <scope>NUCLEOTIDE SEQUENCE [LARGE SCALE GENOMIC DNA]</scope>
    <source>
        <strain evidence="5 6">DSM 45361</strain>
    </source>
</reference>
<dbReference type="AlphaFoldDB" id="A0A4R6S6Y4"/>
<name>A0A4R6S6Y4_LABRH</name>
<dbReference type="Pfam" id="PF01041">
    <property type="entry name" value="DegT_DnrJ_EryC1"/>
    <property type="match status" value="1"/>
</dbReference>
<evidence type="ECO:0000256" key="1">
    <source>
        <dbReference type="ARBA" id="ARBA00001933"/>
    </source>
</evidence>
<keyword evidence="3 4" id="KW-0663">Pyridoxal phosphate</keyword>
<dbReference type="GO" id="GO:0008483">
    <property type="term" value="F:transaminase activity"/>
    <property type="evidence" value="ECO:0007669"/>
    <property type="project" value="TreeGrafter"/>
</dbReference>
<dbReference type="InterPro" id="IPR015424">
    <property type="entry name" value="PyrdxlP-dep_Trfase"/>
</dbReference>
<comment type="caution">
    <text evidence="5">The sequence shown here is derived from an EMBL/GenBank/DDBJ whole genome shotgun (WGS) entry which is preliminary data.</text>
</comment>
<dbReference type="SUPFAM" id="SSF53383">
    <property type="entry name" value="PLP-dependent transferases"/>
    <property type="match status" value="1"/>
</dbReference>
<evidence type="ECO:0000256" key="3">
    <source>
        <dbReference type="PIRSR" id="PIRSR000390-2"/>
    </source>
</evidence>
<evidence type="ECO:0000313" key="5">
    <source>
        <dbReference type="EMBL" id="TDP94957.1"/>
    </source>
</evidence>
<feature type="active site" description="Proton acceptor" evidence="2">
    <location>
        <position position="184"/>
    </location>
</feature>
<organism evidence="5 6">
    <name type="scientific">Labedaea rhizosphaerae</name>
    <dbReference type="NCBI Taxonomy" id="598644"/>
    <lineage>
        <taxon>Bacteria</taxon>
        <taxon>Bacillati</taxon>
        <taxon>Actinomycetota</taxon>
        <taxon>Actinomycetes</taxon>
        <taxon>Pseudonocardiales</taxon>
        <taxon>Pseudonocardiaceae</taxon>
        <taxon>Labedaea</taxon>
    </lineage>
</organism>
<evidence type="ECO:0000256" key="2">
    <source>
        <dbReference type="PIRSR" id="PIRSR000390-1"/>
    </source>
</evidence>
<dbReference type="PANTHER" id="PTHR30244">
    <property type="entry name" value="TRANSAMINASE"/>
    <property type="match status" value="1"/>
</dbReference>
<accession>A0A4R6S6Y4</accession>
<dbReference type="InterPro" id="IPR015421">
    <property type="entry name" value="PyrdxlP-dep_Trfase_major"/>
</dbReference>
<sequence length="394" mass="41641">MVLGPLSPRQPFSDEAVKLATEAIRSGTLFGVGGPLITRFEAEFAAYYGAKHAVTVSSGTAAIHTALAALDPAPGREVITAPITDAGSVLPILYQGCVPVFADVDEHLGMSPAAVEACVSDRTAAIIAVHPFGGAADARALRDIADRHGIALIEDCSQAHATRFDGRFLGRYGRIGVYSLQQSKHMTAGEGGVCTTDDDRLADEMRLFRDKGWDRVSAGARGYPRLGLNYRATELVAAVALPQLGTLDDVIARRRRLAEVLDAAVDRAPDATRWTAPSECDTSYWCYPFFVPAGQTAAWGEALAAQGVPTSPGYIGDPIYTCLTALRPGQAFGGSGYPLTLAQEGRGVYPPGLCPNAEEALSRLMVFWLHEDHTDEEIAAVGEAIVSAGRALAG</sequence>
<dbReference type="PANTHER" id="PTHR30244:SF34">
    <property type="entry name" value="DTDP-4-AMINO-4,6-DIDEOXYGALACTOSE TRANSAMINASE"/>
    <property type="match status" value="1"/>
</dbReference>
<dbReference type="InterPro" id="IPR015422">
    <property type="entry name" value="PyrdxlP-dep_Trfase_small"/>
</dbReference>
<comment type="cofactor">
    <cofactor evidence="1">
        <name>pyridoxal 5'-phosphate</name>
        <dbReference type="ChEBI" id="CHEBI:597326"/>
    </cofactor>
</comment>
<dbReference type="GO" id="GO:0000271">
    <property type="term" value="P:polysaccharide biosynthetic process"/>
    <property type="evidence" value="ECO:0007669"/>
    <property type="project" value="TreeGrafter"/>
</dbReference>
<dbReference type="Gene3D" id="3.40.640.10">
    <property type="entry name" value="Type I PLP-dependent aspartate aminotransferase-like (Major domain)"/>
    <property type="match status" value="1"/>
</dbReference>
<comment type="similarity">
    <text evidence="4">Belongs to the DegT/DnrJ/EryC1 family.</text>
</comment>
<dbReference type="InterPro" id="IPR000653">
    <property type="entry name" value="DegT/StrS_aminotransferase"/>
</dbReference>
<dbReference type="CDD" id="cd00616">
    <property type="entry name" value="AHBA_syn"/>
    <property type="match status" value="1"/>
</dbReference>
<keyword evidence="6" id="KW-1185">Reference proteome</keyword>
<protein>
    <submittedName>
        <fullName evidence="5">dTDP-4-amino-4,6-dideoxygalactose transaminase</fullName>
    </submittedName>
</protein>
<feature type="modified residue" description="N6-(pyridoxal phosphate)lysine" evidence="3">
    <location>
        <position position="184"/>
    </location>
</feature>
<gene>
    <name evidence="5" type="ORF">EV186_105189</name>
</gene>